<keyword evidence="10" id="KW-1133">Transmembrane helix</keyword>
<gene>
    <name evidence="15" type="ORF">K5L01_01140</name>
</gene>
<evidence type="ECO:0000259" key="11">
    <source>
        <dbReference type="Pfam" id="PF25876"/>
    </source>
</evidence>
<evidence type="ECO:0000259" key="12">
    <source>
        <dbReference type="Pfam" id="PF25917"/>
    </source>
</evidence>
<dbReference type="Proteomes" id="UP001431235">
    <property type="component" value="Unassembled WGS sequence"/>
</dbReference>
<keyword evidence="3" id="KW-0813">Transport</keyword>
<dbReference type="SUPFAM" id="SSF111369">
    <property type="entry name" value="HlyD-like secretion proteins"/>
    <property type="match status" value="1"/>
</dbReference>
<keyword evidence="6 8" id="KW-0175">Coiled coil</keyword>
<evidence type="ECO:0000256" key="3">
    <source>
        <dbReference type="ARBA" id="ARBA00022448"/>
    </source>
</evidence>
<feature type="domain" description="Multidrug resistance protein MdtA-like barrel-sandwich hybrid" evidence="12">
    <location>
        <begin position="128"/>
        <end position="282"/>
    </location>
</feature>
<evidence type="ECO:0000256" key="5">
    <source>
        <dbReference type="ARBA" id="ARBA00022519"/>
    </source>
</evidence>
<dbReference type="Gene3D" id="2.40.50.100">
    <property type="match status" value="1"/>
</dbReference>
<feature type="coiled-coil region" evidence="8">
    <location>
        <begin position="175"/>
        <end position="233"/>
    </location>
</feature>
<keyword evidence="7 10" id="KW-0472">Membrane</keyword>
<evidence type="ECO:0000313" key="15">
    <source>
        <dbReference type="EMBL" id="MCL7713264.1"/>
    </source>
</evidence>
<evidence type="ECO:0000256" key="6">
    <source>
        <dbReference type="ARBA" id="ARBA00023054"/>
    </source>
</evidence>
<dbReference type="EMBL" id="JAIKTS010000001">
    <property type="protein sequence ID" value="MCL7713264.1"/>
    <property type="molecule type" value="Genomic_DNA"/>
</dbReference>
<evidence type="ECO:0000256" key="7">
    <source>
        <dbReference type="ARBA" id="ARBA00023136"/>
    </source>
</evidence>
<evidence type="ECO:0000259" key="14">
    <source>
        <dbReference type="Pfam" id="PF25967"/>
    </source>
</evidence>
<dbReference type="InterPro" id="IPR058627">
    <property type="entry name" value="MdtA-like_C"/>
</dbReference>
<keyword evidence="4" id="KW-1003">Cell membrane</keyword>
<evidence type="ECO:0000256" key="2">
    <source>
        <dbReference type="ARBA" id="ARBA00009477"/>
    </source>
</evidence>
<feature type="compositionally biased region" description="Low complexity" evidence="9">
    <location>
        <begin position="431"/>
        <end position="447"/>
    </location>
</feature>
<feature type="region of interest" description="Disordered" evidence="9">
    <location>
        <begin position="400"/>
        <end position="447"/>
    </location>
</feature>
<organism evidence="15 16">
    <name type="scientific">Stenotrophomonas mori</name>
    <dbReference type="NCBI Taxonomy" id="2871096"/>
    <lineage>
        <taxon>Bacteria</taxon>
        <taxon>Pseudomonadati</taxon>
        <taxon>Pseudomonadota</taxon>
        <taxon>Gammaproteobacteria</taxon>
        <taxon>Lysobacterales</taxon>
        <taxon>Lysobacteraceae</taxon>
        <taxon>Stenotrophomonas</taxon>
    </lineage>
</organism>
<feature type="compositionally biased region" description="Low complexity" evidence="9">
    <location>
        <begin position="502"/>
        <end position="513"/>
    </location>
</feature>
<dbReference type="PANTHER" id="PTHR30469:SF33">
    <property type="entry name" value="SLR1207 PROTEIN"/>
    <property type="match status" value="1"/>
</dbReference>
<dbReference type="InterPro" id="IPR030190">
    <property type="entry name" value="MacA_alpha-hairpin_sf"/>
</dbReference>
<evidence type="ECO:0000259" key="13">
    <source>
        <dbReference type="Pfam" id="PF25944"/>
    </source>
</evidence>
<feature type="domain" description="Multidrug resistance protein MdtA-like beta-barrel" evidence="13">
    <location>
        <begin position="290"/>
        <end position="381"/>
    </location>
</feature>
<keyword evidence="16" id="KW-1185">Reference proteome</keyword>
<dbReference type="Gene3D" id="2.40.420.20">
    <property type="match status" value="1"/>
</dbReference>
<dbReference type="Pfam" id="PF25876">
    <property type="entry name" value="HH_MFP_RND"/>
    <property type="match status" value="1"/>
</dbReference>
<dbReference type="PANTHER" id="PTHR30469">
    <property type="entry name" value="MULTIDRUG RESISTANCE PROTEIN MDTA"/>
    <property type="match status" value="1"/>
</dbReference>
<reference evidence="15 16" key="1">
    <citation type="submission" date="2021-08" db="EMBL/GenBank/DDBJ databases">
        <title>Novel members of of the genus Stenotrophomonas from differernt environment.</title>
        <authorList>
            <person name="Deng Y."/>
        </authorList>
    </citation>
    <scope>NUCLEOTIDE SEQUENCE [LARGE SCALE GENOMIC DNA]</scope>
    <source>
        <strain evidence="15 16">CPCC 101365</strain>
    </source>
</reference>
<sequence>MLTERAARRACIALYRNRRPIPAATRTRAADTYRHTPCVERTGATGHTVRRRRTRGRHRVRDPIVKPFLPTSRRNRLLLAVLAVALAGGAIAWSLRTPGAPSLASSPVVRGDLEQTVDATGVIDAYKLVSVGAQASGQIKSLKVQLGDVVAEGDLIAEIDSTTQQNSLLNAEAALENIRAQRAVQQATLREAELAFQRQTQMLAEEATSRADFDSAEAKLATAQAQTRALDAQIRQRETELGTARANLGYTRITAPIDGTVVAVVAEEGRTVNAMQSAPTIVKLARLDLVTVNAEISEADVVKITPGMPVYFTILGQPDRKYRATLRTVNPAPASISSDSTGSSTSSSSSSSAVYYNALFDVENPDGTLRIDMTAQVSVMLAEARNALLIPTVALGARLPAGDADGTGTGSGRRGTAQARGGKDGERTRRAPGADAETGADAGAAAAPATASNRYLVRVVGSNGQPEPRRITVGLNNGSNVEVLEGLEEGERVVVGEVSDAQRAGAGARGATRNPMMMGGPRR</sequence>
<dbReference type="Gene3D" id="2.40.30.170">
    <property type="match status" value="1"/>
</dbReference>
<evidence type="ECO:0000256" key="8">
    <source>
        <dbReference type="SAM" id="Coils"/>
    </source>
</evidence>
<feature type="domain" description="Multidrug resistance protein MdtA-like alpha-helical hairpin" evidence="11">
    <location>
        <begin position="175"/>
        <end position="251"/>
    </location>
</feature>
<feature type="region of interest" description="Disordered" evidence="9">
    <location>
        <begin position="502"/>
        <end position="523"/>
    </location>
</feature>
<keyword evidence="10" id="KW-0812">Transmembrane</keyword>
<evidence type="ECO:0000313" key="16">
    <source>
        <dbReference type="Proteomes" id="UP001431235"/>
    </source>
</evidence>
<dbReference type="InterPro" id="IPR058625">
    <property type="entry name" value="MdtA-like_BSH"/>
</dbReference>
<name>A0ABT0SD60_9GAMM</name>
<dbReference type="Pfam" id="PF25967">
    <property type="entry name" value="RND-MFP_C"/>
    <property type="match status" value="1"/>
</dbReference>
<comment type="caution">
    <text evidence="15">The sequence shown here is derived from an EMBL/GenBank/DDBJ whole genome shotgun (WGS) entry which is preliminary data.</text>
</comment>
<dbReference type="InterPro" id="IPR058624">
    <property type="entry name" value="MdtA-like_HH"/>
</dbReference>
<feature type="transmembrane region" description="Helical" evidence="10">
    <location>
        <begin position="77"/>
        <end position="95"/>
    </location>
</feature>
<accession>A0ABT0SD60</accession>
<dbReference type="Gene3D" id="6.10.140.1990">
    <property type="match status" value="1"/>
</dbReference>
<dbReference type="Pfam" id="PF25917">
    <property type="entry name" value="BSH_RND"/>
    <property type="match status" value="1"/>
</dbReference>
<comment type="similarity">
    <text evidence="2">Belongs to the membrane fusion protein (MFP) (TC 8.A.1) family.</text>
</comment>
<protein>
    <submittedName>
        <fullName evidence="15">Efflux RND transporter periplasmic adaptor subunit</fullName>
    </submittedName>
</protein>
<evidence type="ECO:0000256" key="4">
    <source>
        <dbReference type="ARBA" id="ARBA00022475"/>
    </source>
</evidence>
<comment type="subcellular location">
    <subcellularLocation>
        <location evidence="1">Cell membrane</location>
    </subcellularLocation>
</comment>
<feature type="domain" description="Multidrug resistance protein MdtA-like C-terminal permuted SH3" evidence="14">
    <location>
        <begin position="452"/>
        <end position="498"/>
    </location>
</feature>
<keyword evidence="5" id="KW-0997">Cell inner membrane</keyword>
<proteinExistence type="inferred from homology"/>
<dbReference type="NCBIfam" id="TIGR01730">
    <property type="entry name" value="RND_mfp"/>
    <property type="match status" value="1"/>
</dbReference>
<dbReference type="InterPro" id="IPR058626">
    <property type="entry name" value="MdtA-like_b-barrel"/>
</dbReference>
<dbReference type="Pfam" id="PF25944">
    <property type="entry name" value="Beta-barrel_RND"/>
    <property type="match status" value="1"/>
</dbReference>
<dbReference type="InterPro" id="IPR006143">
    <property type="entry name" value="RND_pump_MFP"/>
</dbReference>
<evidence type="ECO:0000256" key="9">
    <source>
        <dbReference type="SAM" id="MobiDB-lite"/>
    </source>
</evidence>
<evidence type="ECO:0000256" key="10">
    <source>
        <dbReference type="SAM" id="Phobius"/>
    </source>
</evidence>
<evidence type="ECO:0000256" key="1">
    <source>
        <dbReference type="ARBA" id="ARBA00004236"/>
    </source>
</evidence>